<protein>
    <submittedName>
        <fullName evidence="1">Uncharacterized protein</fullName>
    </submittedName>
</protein>
<evidence type="ECO:0000313" key="2">
    <source>
        <dbReference type="Proteomes" id="UP001168972"/>
    </source>
</evidence>
<organism evidence="1 2">
    <name type="scientific">Microctonus hyperodae</name>
    <name type="common">Parasitoid wasp</name>
    <dbReference type="NCBI Taxonomy" id="165561"/>
    <lineage>
        <taxon>Eukaryota</taxon>
        <taxon>Metazoa</taxon>
        <taxon>Ecdysozoa</taxon>
        <taxon>Arthropoda</taxon>
        <taxon>Hexapoda</taxon>
        <taxon>Insecta</taxon>
        <taxon>Pterygota</taxon>
        <taxon>Neoptera</taxon>
        <taxon>Endopterygota</taxon>
        <taxon>Hymenoptera</taxon>
        <taxon>Apocrita</taxon>
        <taxon>Ichneumonoidea</taxon>
        <taxon>Braconidae</taxon>
        <taxon>Euphorinae</taxon>
        <taxon>Microctonus</taxon>
    </lineage>
</organism>
<keyword evidence="2" id="KW-1185">Reference proteome</keyword>
<accession>A0AA39FDU3</accession>
<dbReference type="EMBL" id="JAQQBR010001832">
    <property type="protein sequence ID" value="KAK0167646.1"/>
    <property type="molecule type" value="Genomic_DNA"/>
</dbReference>
<dbReference type="Proteomes" id="UP001168972">
    <property type="component" value="Unassembled WGS sequence"/>
</dbReference>
<gene>
    <name evidence="1" type="ORF">PV327_005016</name>
</gene>
<reference evidence="1" key="2">
    <citation type="submission" date="2023-03" db="EMBL/GenBank/DDBJ databases">
        <authorList>
            <person name="Inwood S.N."/>
            <person name="Skelly J.G."/>
            <person name="Guhlin J."/>
            <person name="Harrop T.W.R."/>
            <person name="Goldson S.G."/>
            <person name="Dearden P.K."/>
        </authorList>
    </citation>
    <scope>NUCLEOTIDE SEQUENCE</scope>
    <source>
        <strain evidence="1">Lincoln</strain>
        <tissue evidence="1">Whole body</tissue>
    </source>
</reference>
<dbReference type="AlphaFoldDB" id="A0AA39FDU3"/>
<reference evidence="1" key="1">
    <citation type="journal article" date="2023" name="bioRxiv">
        <title>Scaffold-level genome assemblies of two parasitoid biocontrol wasps reveal the parthenogenesis mechanism and an associated novel virus.</title>
        <authorList>
            <person name="Inwood S."/>
            <person name="Skelly J."/>
            <person name="Guhlin J."/>
            <person name="Harrop T."/>
            <person name="Goldson S."/>
            <person name="Dearden P."/>
        </authorList>
    </citation>
    <scope>NUCLEOTIDE SEQUENCE</scope>
    <source>
        <strain evidence="1">Lincoln</strain>
        <tissue evidence="1">Whole body</tissue>
    </source>
</reference>
<proteinExistence type="predicted"/>
<name>A0AA39FDU3_MICHY</name>
<sequence>MGMNWNFHHRYYTKCIKCHKIHKKNQHELNNIKLSDEGTSAGLLYTMNNENRIKQDININTEEITDKESDEYSYLNKNQPAHIYKNTIDRATQKATQESALNSNHNMSQHHENINLDSYMKTYIPGDTVNTNPFEKLRQLQKQRASSEYYYSQEIQKIISEYFTADYSNNEHRRSESIERNRHIRAGRSQVYLYTHI</sequence>
<evidence type="ECO:0000313" key="1">
    <source>
        <dbReference type="EMBL" id="KAK0167646.1"/>
    </source>
</evidence>
<comment type="caution">
    <text evidence="1">The sequence shown here is derived from an EMBL/GenBank/DDBJ whole genome shotgun (WGS) entry which is preliminary data.</text>
</comment>